<dbReference type="AlphaFoldDB" id="A0A511SWK5"/>
<name>A0A511SWK5_MYXFU</name>
<feature type="compositionally biased region" description="Pro residues" evidence="1">
    <location>
        <begin position="500"/>
        <end position="519"/>
    </location>
</feature>
<keyword evidence="5" id="KW-1185">Reference proteome</keyword>
<dbReference type="Pfam" id="PF22322">
    <property type="entry name" value="DUF6973"/>
    <property type="match status" value="1"/>
</dbReference>
<reference evidence="3 6" key="2">
    <citation type="submission" date="2019-07" db="EMBL/GenBank/DDBJ databases">
        <title>Whole genome shotgun sequence of Myxococcus fulvus NBRC 100333.</title>
        <authorList>
            <person name="Hosoyama A."/>
            <person name="Uohara A."/>
            <person name="Ohji S."/>
            <person name="Ichikawa N."/>
        </authorList>
    </citation>
    <scope>NUCLEOTIDE SEQUENCE [LARGE SCALE GENOMIC DNA]</scope>
    <source>
        <strain evidence="3 6">NBRC 100333</strain>
    </source>
</reference>
<reference evidence="4 5" key="1">
    <citation type="submission" date="2016-10" db="EMBL/GenBank/DDBJ databases">
        <authorList>
            <person name="Varghese N."/>
            <person name="Submissions S."/>
        </authorList>
    </citation>
    <scope>NUCLEOTIDE SEQUENCE [LARGE SCALE GENOMIC DNA]</scope>
    <source>
        <strain evidence="4 5">DSM 16525</strain>
    </source>
</reference>
<dbReference type="InterPro" id="IPR054246">
    <property type="entry name" value="DUF6973"/>
</dbReference>
<evidence type="ECO:0000259" key="2">
    <source>
        <dbReference type="Pfam" id="PF22322"/>
    </source>
</evidence>
<proteinExistence type="predicted"/>
<evidence type="ECO:0000313" key="3">
    <source>
        <dbReference type="EMBL" id="GEN06290.1"/>
    </source>
</evidence>
<evidence type="ECO:0000313" key="6">
    <source>
        <dbReference type="Proteomes" id="UP000321514"/>
    </source>
</evidence>
<dbReference type="RefSeq" id="WP_074950831.1">
    <property type="nucleotide sequence ID" value="NZ_BJXR01000014.1"/>
</dbReference>
<gene>
    <name evidence="3" type="ORF">MFU01_13270</name>
    <name evidence="4" type="ORF">SAMN05443572_102599</name>
</gene>
<evidence type="ECO:0000256" key="1">
    <source>
        <dbReference type="SAM" id="MobiDB-lite"/>
    </source>
</evidence>
<evidence type="ECO:0000313" key="5">
    <source>
        <dbReference type="Proteomes" id="UP000183760"/>
    </source>
</evidence>
<dbReference type="Proteomes" id="UP000321514">
    <property type="component" value="Unassembled WGS sequence"/>
</dbReference>
<protein>
    <recommendedName>
        <fullName evidence="2">DUF6973 domain-containing protein</fullName>
    </recommendedName>
</protein>
<feature type="domain" description="DUF6973" evidence="2">
    <location>
        <begin position="376"/>
        <end position="447"/>
    </location>
</feature>
<dbReference type="EMBL" id="BJXR01000014">
    <property type="protein sequence ID" value="GEN06290.1"/>
    <property type="molecule type" value="Genomic_DNA"/>
</dbReference>
<organism evidence="3 6">
    <name type="scientific">Myxococcus fulvus</name>
    <dbReference type="NCBI Taxonomy" id="33"/>
    <lineage>
        <taxon>Bacteria</taxon>
        <taxon>Pseudomonadati</taxon>
        <taxon>Myxococcota</taxon>
        <taxon>Myxococcia</taxon>
        <taxon>Myxococcales</taxon>
        <taxon>Cystobacterineae</taxon>
        <taxon>Myxococcaceae</taxon>
        <taxon>Myxococcus</taxon>
    </lineage>
</organism>
<comment type="caution">
    <text evidence="3">The sequence shown here is derived from an EMBL/GenBank/DDBJ whole genome shotgun (WGS) entry which is preliminary data.</text>
</comment>
<evidence type="ECO:0000313" key="4">
    <source>
        <dbReference type="EMBL" id="SET53128.1"/>
    </source>
</evidence>
<accession>A0A511SWK5</accession>
<feature type="region of interest" description="Disordered" evidence="1">
    <location>
        <begin position="474"/>
        <end position="533"/>
    </location>
</feature>
<dbReference type="Proteomes" id="UP000183760">
    <property type="component" value="Unassembled WGS sequence"/>
</dbReference>
<dbReference type="EMBL" id="FOIB01000002">
    <property type="protein sequence ID" value="SET53128.1"/>
    <property type="molecule type" value="Genomic_DNA"/>
</dbReference>
<sequence>MENIFFESTSSPGSGLYFVPGWTGRERVYALPRPQRAPVSERQAFAVDGRRILHATLSRADGTARLTVSRWRGGELYWVEFPCGPGAHFLQLSASTIAGGLQLLLLEERESGLVLHLAEGTAHQIFPCVLRRQSPRDVFTAGVAPEPGLAYLARRCEDRLDVERFKLPLGQAQGVTTGHLHRTRDLEFARDGLDLNKPRVRTWLEVRSERQAPTRDPLVRDFTPSLGGLGSIPVTLPEPDALLGQVSEITLSLHSLSASRQDDEHRLSSSLLAKFHLGTGQFIEGKHVEQSRSLFRFHQPFDVKSVSVVPGASVVLVDGTSLAGEKALPASVVDSVGELVGTNEAERKHFFEHPFDSIVGFVFASYLLVTVGSGAGDTVDAERHATWAALLSQHLGPEAARKLLANHEAGGPVDPMDVHNNEVGVFLGQNWQRMKYPSISAAVKDLLDKGYLMHDGNPQAKAKWEAYVRGERTAGRMGAERGNQNPQSAADGTMHGQPMPQHPSVPQPQPQPPQQPPAEQPQQPSNPRIGPPA</sequence>